<evidence type="ECO:0000313" key="1">
    <source>
        <dbReference type="EMBL" id="SUZ68984.1"/>
    </source>
</evidence>
<dbReference type="SUPFAM" id="SSF82171">
    <property type="entry name" value="DPP6 N-terminal domain-like"/>
    <property type="match status" value="1"/>
</dbReference>
<dbReference type="AlphaFoldDB" id="A0A381PQT8"/>
<proteinExistence type="predicted"/>
<dbReference type="Gene3D" id="2.120.10.30">
    <property type="entry name" value="TolB, C-terminal domain"/>
    <property type="match status" value="2"/>
</dbReference>
<sequence length="457" mass="48737">MGSLAQTLNSSNIALGLAGFLGIVAMACSSPARTIAVGTVQQPNTDSGGEVHQVNRIAYVNPNGDLFTVDPDGGGLVQLTGALQAEGGSEGGIQSQPLRMNEYYAWPTWSAAGTKLAASRVLVEEDGIRITLQVMDSRTGLSETVYENTKPGLVADGAPHYIYWAPSGDQLSFLASTEEGLSLFRWDGTPGNQAYAIFSGGPLYYQWTKDASAMALHIGPDLIWANPLAEGDARQFIQSAGNFRVPAISPDGHSVAYVDQTEAGMGLYIAPTSDLGQTRRILDVGSPAAFMWSPDGTQIAVADQSVLRAPVYDRLMLVPVDGGPVTTLVSGPSASEVWAFFWSPAGDRLAWISVNAEVRELEWVVSPSDGSDAKKLFSFQPSAEVFIMLSFFDQYGYSHSPWSPDGKFLVVAGSKGEVARRSNGRTPTGDRIYLLDVEGSAEPRDLGAGVLAVWSWN</sequence>
<dbReference type="EMBL" id="UINC01001050">
    <property type="protein sequence ID" value="SUZ68984.1"/>
    <property type="molecule type" value="Genomic_DNA"/>
</dbReference>
<protein>
    <recommendedName>
        <fullName evidence="2">Dipeptidylpeptidase IV N-terminal domain-containing protein</fullName>
    </recommendedName>
</protein>
<name>A0A381PQT8_9ZZZZ</name>
<evidence type="ECO:0008006" key="2">
    <source>
        <dbReference type="Google" id="ProtNLM"/>
    </source>
</evidence>
<dbReference type="PANTHER" id="PTHR36842">
    <property type="entry name" value="PROTEIN TOLB HOMOLOG"/>
    <property type="match status" value="1"/>
</dbReference>
<dbReference type="PANTHER" id="PTHR36842:SF1">
    <property type="entry name" value="PROTEIN TOLB"/>
    <property type="match status" value="1"/>
</dbReference>
<organism evidence="1">
    <name type="scientific">marine metagenome</name>
    <dbReference type="NCBI Taxonomy" id="408172"/>
    <lineage>
        <taxon>unclassified sequences</taxon>
        <taxon>metagenomes</taxon>
        <taxon>ecological metagenomes</taxon>
    </lineage>
</organism>
<dbReference type="InterPro" id="IPR011042">
    <property type="entry name" value="6-blade_b-propeller_TolB-like"/>
</dbReference>
<reference evidence="1" key="1">
    <citation type="submission" date="2018-05" db="EMBL/GenBank/DDBJ databases">
        <authorList>
            <person name="Lanie J.A."/>
            <person name="Ng W.-L."/>
            <person name="Kazmierczak K.M."/>
            <person name="Andrzejewski T.M."/>
            <person name="Davidsen T.M."/>
            <person name="Wayne K.J."/>
            <person name="Tettelin H."/>
            <person name="Glass J.I."/>
            <person name="Rusch D."/>
            <person name="Podicherti R."/>
            <person name="Tsui H.-C.T."/>
            <person name="Winkler M.E."/>
        </authorList>
    </citation>
    <scope>NUCLEOTIDE SEQUENCE</scope>
</reference>
<accession>A0A381PQT8</accession>
<gene>
    <name evidence="1" type="ORF">METZ01_LOCUS21838</name>
</gene>